<feature type="non-terminal residue" evidence="1">
    <location>
        <position position="27"/>
    </location>
</feature>
<dbReference type="EMBL" id="UINC01150397">
    <property type="protein sequence ID" value="SVD43418.1"/>
    <property type="molecule type" value="Genomic_DNA"/>
</dbReference>
<sequence>MKPRVMHRLVVVGLLLLVVVGGACHVD</sequence>
<accession>A0A382VBW8</accession>
<proteinExistence type="predicted"/>
<dbReference type="PROSITE" id="PS51257">
    <property type="entry name" value="PROKAR_LIPOPROTEIN"/>
    <property type="match status" value="1"/>
</dbReference>
<gene>
    <name evidence="1" type="ORF">METZ01_LOCUS396272</name>
</gene>
<name>A0A382VBW8_9ZZZZ</name>
<evidence type="ECO:0000313" key="1">
    <source>
        <dbReference type="EMBL" id="SVD43418.1"/>
    </source>
</evidence>
<protein>
    <submittedName>
        <fullName evidence="1">Uncharacterized protein</fullName>
    </submittedName>
</protein>
<reference evidence="1" key="1">
    <citation type="submission" date="2018-05" db="EMBL/GenBank/DDBJ databases">
        <authorList>
            <person name="Lanie J.A."/>
            <person name="Ng W.-L."/>
            <person name="Kazmierczak K.M."/>
            <person name="Andrzejewski T.M."/>
            <person name="Davidsen T.M."/>
            <person name="Wayne K.J."/>
            <person name="Tettelin H."/>
            <person name="Glass J.I."/>
            <person name="Rusch D."/>
            <person name="Podicherti R."/>
            <person name="Tsui H.-C.T."/>
            <person name="Winkler M.E."/>
        </authorList>
    </citation>
    <scope>NUCLEOTIDE SEQUENCE</scope>
</reference>
<dbReference type="AlphaFoldDB" id="A0A382VBW8"/>
<organism evidence="1">
    <name type="scientific">marine metagenome</name>
    <dbReference type="NCBI Taxonomy" id="408172"/>
    <lineage>
        <taxon>unclassified sequences</taxon>
        <taxon>metagenomes</taxon>
        <taxon>ecological metagenomes</taxon>
    </lineage>
</organism>